<dbReference type="RefSeq" id="WP_262398084.1">
    <property type="nucleotide sequence ID" value="NZ_JACRTC010000006.1"/>
</dbReference>
<gene>
    <name evidence="1" type="ORF">H8709_09150</name>
</gene>
<proteinExistence type="predicted"/>
<accession>A0A926IC99</accession>
<evidence type="ECO:0000313" key="2">
    <source>
        <dbReference type="Proteomes" id="UP000660861"/>
    </source>
</evidence>
<name>A0A926IC99_9FIRM</name>
<organism evidence="1 2">
    <name type="scientific">Zongyangia hominis</name>
    <dbReference type="NCBI Taxonomy" id="2763677"/>
    <lineage>
        <taxon>Bacteria</taxon>
        <taxon>Bacillati</taxon>
        <taxon>Bacillota</taxon>
        <taxon>Clostridia</taxon>
        <taxon>Eubacteriales</taxon>
        <taxon>Oscillospiraceae</taxon>
        <taxon>Zongyangia</taxon>
    </lineage>
</organism>
<dbReference type="Proteomes" id="UP000660861">
    <property type="component" value="Unassembled WGS sequence"/>
</dbReference>
<protein>
    <submittedName>
        <fullName evidence="1">Uncharacterized protein</fullName>
    </submittedName>
</protein>
<dbReference type="AlphaFoldDB" id="A0A926IC99"/>
<comment type="caution">
    <text evidence="1">The sequence shown here is derived from an EMBL/GenBank/DDBJ whole genome shotgun (WGS) entry which is preliminary data.</text>
</comment>
<evidence type="ECO:0000313" key="1">
    <source>
        <dbReference type="EMBL" id="MBC8570992.1"/>
    </source>
</evidence>
<dbReference type="EMBL" id="JACRTC010000006">
    <property type="protein sequence ID" value="MBC8570992.1"/>
    <property type="molecule type" value="Genomic_DNA"/>
</dbReference>
<sequence>MERKICRRAFLRYKISESGESHEIARVADMSAESDEIENIRWDKKIEWSILPM</sequence>
<keyword evidence="2" id="KW-1185">Reference proteome</keyword>
<reference evidence="1" key="1">
    <citation type="submission" date="2020-08" db="EMBL/GenBank/DDBJ databases">
        <title>Genome public.</title>
        <authorList>
            <person name="Liu C."/>
            <person name="Sun Q."/>
        </authorList>
    </citation>
    <scope>NUCLEOTIDE SEQUENCE</scope>
    <source>
        <strain evidence="1">NSJ-54</strain>
    </source>
</reference>